<gene>
    <name evidence="1" type="ORF">TR74_10320</name>
</gene>
<accession>A0A132NGR8</accession>
<dbReference type="AlphaFoldDB" id="A0A132NGR8"/>
<dbReference type="RefSeq" id="WP_416045740.1">
    <property type="nucleotide sequence ID" value="NZ_JYIK01000842.1"/>
</dbReference>
<name>A0A132NGR8_9ACTN</name>
<organism evidence="1 2">
    <name type="scientific">Carbonactinospora thermoautotrophica</name>
    <dbReference type="NCBI Taxonomy" id="1469144"/>
    <lineage>
        <taxon>Bacteria</taxon>
        <taxon>Bacillati</taxon>
        <taxon>Actinomycetota</taxon>
        <taxon>Actinomycetes</taxon>
        <taxon>Kitasatosporales</taxon>
        <taxon>Carbonactinosporaceae</taxon>
        <taxon>Carbonactinospora</taxon>
    </lineage>
</organism>
<evidence type="ECO:0000313" key="2">
    <source>
        <dbReference type="Proteomes" id="UP000070598"/>
    </source>
</evidence>
<proteinExistence type="predicted"/>
<sequence length="139" mass="14541">MRDPNAPQPRRLVLSGVEIELLCRRTQVTLPPGFGTGAEAAETALRAAEALARRGVVEPAESGDPLECAVHPSVLANLSILARPRVLLRTEVSLGDSGSRAVHAVSGPLGASLFALADDAVELSMFAARDLGRELVPRG</sequence>
<protein>
    <submittedName>
        <fullName evidence="1">Uncharacterized protein</fullName>
    </submittedName>
</protein>
<reference evidence="2" key="1">
    <citation type="submission" date="2015-02" db="EMBL/GenBank/DDBJ databases">
        <title>Physiological reanalysis, assessment of diazotrophy, and genome sequences of multiple isolates of Streptomyces thermoautotrophicus.</title>
        <authorList>
            <person name="MacKellar D.C."/>
            <person name="Lieber L."/>
            <person name="Norman J."/>
            <person name="Bolger A."/>
            <person name="Tobin C."/>
            <person name="Murray J.W."/>
            <person name="Friesen M."/>
            <person name="Prell J."/>
        </authorList>
    </citation>
    <scope>NUCLEOTIDE SEQUENCE [LARGE SCALE GENOMIC DNA]</scope>
    <source>
        <strain evidence="2">UBT1</strain>
    </source>
</reference>
<dbReference type="Proteomes" id="UP000070598">
    <property type="component" value="Unassembled WGS sequence"/>
</dbReference>
<comment type="caution">
    <text evidence="1">The sequence shown here is derived from an EMBL/GenBank/DDBJ whole genome shotgun (WGS) entry which is preliminary data.</text>
</comment>
<evidence type="ECO:0000313" key="1">
    <source>
        <dbReference type="EMBL" id="KWX09314.1"/>
    </source>
</evidence>
<feature type="non-terminal residue" evidence="1">
    <location>
        <position position="139"/>
    </location>
</feature>
<dbReference type="PATRIC" id="fig|1469144.9.peg.3319"/>
<dbReference type="EMBL" id="JYIK01000842">
    <property type="protein sequence ID" value="KWX09314.1"/>
    <property type="molecule type" value="Genomic_DNA"/>
</dbReference>